<feature type="transmembrane region" description="Helical" evidence="7">
    <location>
        <begin position="60"/>
        <end position="85"/>
    </location>
</feature>
<feature type="transmembrane region" description="Helical" evidence="7">
    <location>
        <begin position="12"/>
        <end position="34"/>
    </location>
</feature>
<dbReference type="PANTHER" id="PTHR22926">
    <property type="entry name" value="PHOSPHO-N-ACETYLMURAMOYL-PENTAPEPTIDE-TRANSFERASE"/>
    <property type="match status" value="1"/>
</dbReference>
<evidence type="ECO:0000256" key="6">
    <source>
        <dbReference type="ARBA" id="ARBA00023136"/>
    </source>
</evidence>
<evidence type="ECO:0000256" key="1">
    <source>
        <dbReference type="ARBA" id="ARBA00004651"/>
    </source>
</evidence>
<keyword evidence="3 8" id="KW-0808">Transferase</keyword>
<dbReference type="PATRIC" id="fig|1619000.3.peg.731"/>
<organism evidence="8 9">
    <name type="scientific">Candidatus Uhrbacteria bacterium GW2011_GWF2_44_350</name>
    <dbReference type="NCBI Taxonomy" id="1619000"/>
    <lineage>
        <taxon>Bacteria</taxon>
        <taxon>Candidatus Uhriibacteriota</taxon>
    </lineage>
</organism>
<dbReference type="Pfam" id="PF00953">
    <property type="entry name" value="Glycos_transf_4"/>
    <property type="match status" value="1"/>
</dbReference>
<dbReference type="InterPro" id="IPR000715">
    <property type="entry name" value="Glycosyl_transferase_4"/>
</dbReference>
<evidence type="ECO:0000256" key="7">
    <source>
        <dbReference type="SAM" id="Phobius"/>
    </source>
</evidence>
<accession>A0A0G1JDY6</accession>
<dbReference type="GO" id="GO:0005886">
    <property type="term" value="C:plasma membrane"/>
    <property type="evidence" value="ECO:0007669"/>
    <property type="project" value="UniProtKB-SubCell"/>
</dbReference>
<feature type="transmembrane region" description="Helical" evidence="7">
    <location>
        <begin position="207"/>
        <end position="224"/>
    </location>
</feature>
<feature type="transmembrane region" description="Helical" evidence="7">
    <location>
        <begin position="91"/>
        <end position="110"/>
    </location>
</feature>
<dbReference type="GO" id="GO:0016780">
    <property type="term" value="F:phosphotransferase activity, for other substituted phosphate groups"/>
    <property type="evidence" value="ECO:0007669"/>
    <property type="project" value="InterPro"/>
</dbReference>
<evidence type="ECO:0000256" key="2">
    <source>
        <dbReference type="ARBA" id="ARBA00022475"/>
    </source>
</evidence>
<keyword evidence="4 7" id="KW-0812">Transmembrane</keyword>
<feature type="transmembrane region" description="Helical" evidence="7">
    <location>
        <begin position="122"/>
        <end position="139"/>
    </location>
</feature>
<comment type="caution">
    <text evidence="8">The sequence shown here is derived from an EMBL/GenBank/DDBJ whole genome shotgun (WGS) entry which is preliminary data.</text>
</comment>
<keyword evidence="6 7" id="KW-0472">Membrane</keyword>
<protein>
    <submittedName>
        <fullName evidence="8">UDP-N-acetylmuramyl pentapeptide phosphotransferase/UDP-N-acetylglucosamine-1-phosphate transferase</fullName>
    </submittedName>
</protein>
<evidence type="ECO:0000256" key="3">
    <source>
        <dbReference type="ARBA" id="ARBA00022679"/>
    </source>
</evidence>
<evidence type="ECO:0000313" key="9">
    <source>
        <dbReference type="Proteomes" id="UP000034154"/>
    </source>
</evidence>
<feature type="transmembrane region" description="Helical" evidence="7">
    <location>
        <begin position="145"/>
        <end position="168"/>
    </location>
</feature>
<feature type="transmembrane region" description="Helical" evidence="7">
    <location>
        <begin position="308"/>
        <end position="326"/>
    </location>
</feature>
<dbReference type="AlphaFoldDB" id="A0A0G1JDY6"/>
<dbReference type="CDD" id="cd06853">
    <property type="entry name" value="GT_WecA_like"/>
    <property type="match status" value="1"/>
</dbReference>
<proteinExistence type="predicted"/>
<feature type="transmembrane region" description="Helical" evidence="7">
    <location>
        <begin position="180"/>
        <end position="201"/>
    </location>
</feature>
<evidence type="ECO:0000256" key="5">
    <source>
        <dbReference type="ARBA" id="ARBA00022989"/>
    </source>
</evidence>
<dbReference type="GO" id="GO:0071555">
    <property type="term" value="P:cell wall organization"/>
    <property type="evidence" value="ECO:0007669"/>
    <property type="project" value="TreeGrafter"/>
</dbReference>
<sequence>MIFSSLSLVMHNLAVLAPWFVVAFLLSVLATFLVRKYAPGFGLLDEPVAPRKLHPKPVPLFGGLAIFVSLAVVVIFILFFTNFLTSGEIGYQQYLGFLLGGVILMIGGFLDDKFSLPPKLTIIAPVLAALIVVLFGIQIEKLTNPFGGVIYLAAWQSNILVFVWLMIIMYTTKFLDGLDGLATGITAVGTSVVLALSLTVVYFQPDVALLSVVALGALLGFLIFNFHPASIFLGEAGSTFVGFLIGVLAVISGGKLATALLVLGVPVLDVAFVVLRRVLRGGISAAFKGDRTHLHHRLLNSGLSTRQVVFFYFALAGGFGVLTLFLQSKEKMIALGLLFLLALLVALGLASKEKKI</sequence>
<name>A0A0G1JDY6_9BACT</name>
<dbReference type="Proteomes" id="UP000034154">
    <property type="component" value="Unassembled WGS sequence"/>
</dbReference>
<dbReference type="PANTHER" id="PTHR22926:SF3">
    <property type="entry name" value="UNDECAPRENYL-PHOSPHATE ALPHA-N-ACETYLGLUCOSAMINYL 1-PHOSPHATE TRANSFERASE"/>
    <property type="match status" value="1"/>
</dbReference>
<evidence type="ECO:0000313" key="8">
    <source>
        <dbReference type="EMBL" id="KKT69841.1"/>
    </source>
</evidence>
<reference evidence="8 9" key="1">
    <citation type="journal article" date="2015" name="Nature">
        <title>rRNA introns, odd ribosomes, and small enigmatic genomes across a large radiation of phyla.</title>
        <authorList>
            <person name="Brown C.T."/>
            <person name="Hug L.A."/>
            <person name="Thomas B.C."/>
            <person name="Sharon I."/>
            <person name="Castelle C.J."/>
            <person name="Singh A."/>
            <person name="Wilkins M.J."/>
            <person name="Williams K.H."/>
            <person name="Banfield J.F."/>
        </authorList>
    </citation>
    <scope>NUCLEOTIDE SEQUENCE [LARGE SCALE GENOMIC DNA]</scope>
</reference>
<dbReference type="EMBL" id="LCJB01000044">
    <property type="protein sequence ID" value="KKT69841.1"/>
    <property type="molecule type" value="Genomic_DNA"/>
</dbReference>
<dbReference type="GO" id="GO:0009103">
    <property type="term" value="P:lipopolysaccharide biosynthetic process"/>
    <property type="evidence" value="ECO:0007669"/>
    <property type="project" value="TreeGrafter"/>
</dbReference>
<feature type="transmembrane region" description="Helical" evidence="7">
    <location>
        <begin position="332"/>
        <end position="350"/>
    </location>
</feature>
<comment type="subcellular location">
    <subcellularLocation>
        <location evidence="1">Cell membrane</location>
        <topology evidence="1">Multi-pass membrane protein</topology>
    </subcellularLocation>
</comment>
<keyword evidence="2" id="KW-1003">Cell membrane</keyword>
<dbReference type="GO" id="GO:0044038">
    <property type="term" value="P:cell wall macromolecule biosynthetic process"/>
    <property type="evidence" value="ECO:0007669"/>
    <property type="project" value="TreeGrafter"/>
</dbReference>
<evidence type="ECO:0000256" key="4">
    <source>
        <dbReference type="ARBA" id="ARBA00022692"/>
    </source>
</evidence>
<gene>
    <name evidence="8" type="ORF">UW63_C0044G0006</name>
</gene>
<keyword evidence="5 7" id="KW-1133">Transmembrane helix</keyword>